<name>A0A6S6RAE0_9FIRM</name>
<dbReference type="Pfam" id="PF13649">
    <property type="entry name" value="Methyltransf_25"/>
    <property type="match status" value="1"/>
</dbReference>
<protein>
    <submittedName>
        <fullName evidence="2">Uncharacterized protein</fullName>
    </submittedName>
</protein>
<proteinExistence type="predicted"/>
<sequence length="341" mass="39405">MINTENGSIYSSFAQVYDIFMDNVPYKEWADYVVSLLKEYGIKDGLVLELACGTGKITRQLADTGYDMIGIDYSEDMLEIARENEYDRLGSFDIEETGNGLETDDIVEQDTKTQATKADGTEAYDDRESGILYLQQDMRAFELFGTVSAVVCICDGMNYITSEEDLLQVFKLVNNYLDPSGLFIFDMNTEYKYKKLLGDSVIAENRENCSFIWENFYDEESKLNEYNLTLFIKLEDTEEISEEEETDSKIAGSYDEGSASDEYDPEDGEDENRELFERYQETHYQKAYSIEMVKELLEKAGMEFVTVYDAFTQDKPHEKSERVYFIAREKYQENKSYVTGV</sequence>
<dbReference type="CDD" id="cd02440">
    <property type="entry name" value="AdoMet_MTases"/>
    <property type="match status" value="1"/>
</dbReference>
<organism evidence="2 3">
    <name type="scientific">Anaerocolumna cellulosilytica</name>
    <dbReference type="NCBI Taxonomy" id="433286"/>
    <lineage>
        <taxon>Bacteria</taxon>
        <taxon>Bacillati</taxon>
        <taxon>Bacillota</taxon>
        <taxon>Clostridia</taxon>
        <taxon>Lachnospirales</taxon>
        <taxon>Lachnospiraceae</taxon>
        <taxon>Anaerocolumna</taxon>
    </lineage>
</organism>
<keyword evidence="3" id="KW-1185">Reference proteome</keyword>
<accession>A0A6S6RAE0</accession>
<dbReference type="Gene3D" id="2.20.25.110">
    <property type="entry name" value="S-adenosyl-L-methionine-dependent methyltransferases"/>
    <property type="match status" value="1"/>
</dbReference>
<dbReference type="Proteomes" id="UP000515561">
    <property type="component" value="Chromosome"/>
</dbReference>
<dbReference type="Gene3D" id="3.40.50.150">
    <property type="entry name" value="Vaccinia Virus protein VP39"/>
    <property type="match status" value="1"/>
</dbReference>
<dbReference type="InterPro" id="IPR029063">
    <property type="entry name" value="SAM-dependent_MTases_sf"/>
</dbReference>
<dbReference type="KEGG" id="acel:acsn021_37910"/>
<evidence type="ECO:0000313" key="3">
    <source>
        <dbReference type="Proteomes" id="UP000515561"/>
    </source>
</evidence>
<evidence type="ECO:0000256" key="1">
    <source>
        <dbReference type="SAM" id="MobiDB-lite"/>
    </source>
</evidence>
<evidence type="ECO:0000313" key="2">
    <source>
        <dbReference type="EMBL" id="BCJ96222.1"/>
    </source>
</evidence>
<reference evidence="2 3" key="1">
    <citation type="journal article" date="2016" name="Int. J. Syst. Evol. Microbiol.">
        <title>Descriptions of Anaerotaenia torta gen. nov., sp. nov. and Anaerocolumna cellulosilytica gen. nov., sp. nov. isolated from a methanogenic reactor of cattle waste.</title>
        <authorList>
            <person name="Uek A."/>
            <person name="Ohtaki Y."/>
            <person name="Kaku N."/>
            <person name="Ueki K."/>
        </authorList>
    </citation>
    <scope>NUCLEOTIDE SEQUENCE [LARGE SCALE GENOMIC DNA]</scope>
    <source>
        <strain evidence="2 3">SN021</strain>
    </source>
</reference>
<dbReference type="SUPFAM" id="SSF53335">
    <property type="entry name" value="S-adenosyl-L-methionine-dependent methyltransferases"/>
    <property type="match status" value="1"/>
</dbReference>
<gene>
    <name evidence="2" type="ORF">acsn021_37910</name>
</gene>
<dbReference type="EMBL" id="AP023367">
    <property type="protein sequence ID" value="BCJ96222.1"/>
    <property type="molecule type" value="Genomic_DNA"/>
</dbReference>
<dbReference type="RefSeq" id="WP_184091530.1">
    <property type="nucleotide sequence ID" value="NZ_AP023367.1"/>
</dbReference>
<dbReference type="AlphaFoldDB" id="A0A6S6RAE0"/>
<feature type="compositionally biased region" description="Acidic residues" evidence="1">
    <location>
        <begin position="258"/>
        <end position="270"/>
    </location>
</feature>
<dbReference type="InterPro" id="IPR041698">
    <property type="entry name" value="Methyltransf_25"/>
</dbReference>
<feature type="region of interest" description="Disordered" evidence="1">
    <location>
        <begin position="239"/>
        <end position="270"/>
    </location>
</feature>